<proteinExistence type="predicted"/>
<gene>
    <name evidence="2" type="ORF">XENTR_v900297602mg</name>
</gene>
<protein>
    <submittedName>
        <fullName evidence="2">Uncharacterized protein</fullName>
    </submittedName>
</protein>
<reference evidence="2" key="2">
    <citation type="journal article" date="2010" name="Science">
        <title>The genome of the Western clawed frog Xenopus tropicalis.</title>
        <authorList>
            <person name="Hellsten U."/>
            <person name="Harland R.M."/>
            <person name="Gilchrist M.J."/>
            <person name="Hendrix D."/>
            <person name="Jurka J."/>
            <person name="Kapitonov V."/>
            <person name="Ovcharenko I."/>
            <person name="Putnam N.H."/>
            <person name="Shu S."/>
            <person name="Taher L."/>
            <person name="Blitz I.L."/>
            <person name="Blumberg B."/>
            <person name="Dichmann D.S."/>
            <person name="Dubchak I."/>
            <person name="Amaya E."/>
            <person name="Detter J.C."/>
            <person name="Fletcher R."/>
            <person name="Gerhard D.S."/>
            <person name="Goodstein D."/>
            <person name="Graves T."/>
            <person name="Grigoriev I.V."/>
            <person name="Grimwood J."/>
            <person name="Kawashima T."/>
            <person name="Lindquist E."/>
            <person name="Lucas S.M."/>
            <person name="Mead P.E."/>
            <person name="Mitros T."/>
            <person name="Ogino H."/>
            <person name="Ohta Y."/>
            <person name="Poliakov A.V."/>
            <person name="Pollet N."/>
            <person name="Robert J."/>
            <person name="Salamov A."/>
            <person name="Sater A.K."/>
            <person name="Schmutz J."/>
            <person name="Terry A."/>
            <person name="Vize P.D."/>
            <person name="Warren W.C."/>
            <person name="Wells D."/>
            <person name="Wills A."/>
            <person name="Wilson R.K."/>
            <person name="Zimmerman L.B."/>
            <person name="Zorn A.M."/>
            <person name="Grainger R."/>
            <person name="Grammer T."/>
            <person name="Khokha M.K."/>
            <person name="Richardson P.M."/>
            <person name="Rokhsar D.S."/>
        </authorList>
    </citation>
    <scope>NUCLEOTIDE SEQUENCE [LARGE SCALE GENOMIC DNA]</scope>
    <source>
        <strain evidence="2">Nigerian</strain>
    </source>
</reference>
<dbReference type="AlphaFoldDB" id="A0A1B8XXV9"/>
<feature type="region of interest" description="Disordered" evidence="1">
    <location>
        <begin position="65"/>
        <end position="88"/>
    </location>
</feature>
<feature type="non-terminal residue" evidence="2">
    <location>
        <position position="1"/>
    </location>
</feature>
<organism evidence="2">
    <name type="scientific">Xenopus tropicalis</name>
    <name type="common">Western clawed frog</name>
    <name type="synonym">Silurana tropicalis</name>
    <dbReference type="NCBI Taxonomy" id="8364"/>
    <lineage>
        <taxon>Eukaryota</taxon>
        <taxon>Metazoa</taxon>
        <taxon>Chordata</taxon>
        <taxon>Craniata</taxon>
        <taxon>Vertebrata</taxon>
        <taxon>Euteleostomi</taxon>
        <taxon>Amphibia</taxon>
        <taxon>Batrachia</taxon>
        <taxon>Anura</taxon>
        <taxon>Pipoidea</taxon>
        <taxon>Pipidae</taxon>
        <taxon>Xenopodinae</taxon>
        <taxon>Xenopus</taxon>
        <taxon>Silurana</taxon>
    </lineage>
</organism>
<accession>A0A1B8XXV9</accession>
<evidence type="ECO:0000313" key="2">
    <source>
        <dbReference type="EMBL" id="OCA15522.1"/>
    </source>
</evidence>
<sequence>MCCELLPSSAGSCVAQSGHGWGGRTLLTLTDPLPRHQLPGRTPPLRQATWGAGCVARSGHGWGAGPYSQTRHQLPGRTPKLRQATWGA</sequence>
<reference evidence="2" key="3">
    <citation type="submission" date="2016-05" db="EMBL/GenBank/DDBJ databases">
        <title>WGS assembly of Xenopus tropicalis.</title>
        <authorList>
            <person name="Sessions A."/>
            <person name="Jenkins J."/>
            <person name="Mitros T."/>
            <person name="Lyons J.T."/>
            <person name="Dichmann D.S."/>
            <person name="Robert J."/>
            <person name="Harland R.M."/>
            <person name="Rokhsar D.S."/>
        </authorList>
    </citation>
    <scope>NUCLEOTIDE SEQUENCE</scope>
    <source>
        <strain evidence="2">Nigerian</strain>
    </source>
</reference>
<feature type="non-terminal residue" evidence="2">
    <location>
        <position position="88"/>
    </location>
</feature>
<evidence type="ECO:0000256" key="1">
    <source>
        <dbReference type="SAM" id="MobiDB-lite"/>
    </source>
</evidence>
<dbReference type="EMBL" id="KV460814">
    <property type="protein sequence ID" value="OCA15522.1"/>
    <property type="molecule type" value="Genomic_DNA"/>
</dbReference>
<name>A0A1B8XXV9_XENTR</name>
<reference evidence="2" key="1">
    <citation type="submission" date="2009-11" db="EMBL/GenBank/DDBJ databases">
        <authorList>
            <consortium name="US DOE Joint Genome Institute (JGI-PGF)"/>
            <person name="Ottilar R."/>
            <person name="Schmutz J."/>
            <person name="Salamov A."/>
            <person name="Cheng J.F."/>
            <person name="Lucas S."/>
            <person name="Pitluck S."/>
            <person name="Gundlach H."/>
            <person name="Guo Y."/>
            <person name="Haberer G."/>
            <person name="Nasrallah J."/>
            <person name="Mayer K.F.X."/>
            <person name="van de Peer Y."/>
            <person name="Weigel D."/>
            <person name="Grigoriev I.V."/>
        </authorList>
    </citation>
    <scope>NUCLEOTIDE SEQUENCE</scope>
    <source>
        <strain evidence="2">Nigerian</strain>
    </source>
</reference>